<proteinExistence type="predicted"/>
<accession>A0A382PXJ1</accession>
<protein>
    <submittedName>
        <fullName evidence="1">Uncharacterized protein</fullName>
    </submittedName>
</protein>
<organism evidence="1">
    <name type="scientific">marine metagenome</name>
    <dbReference type="NCBI Taxonomy" id="408172"/>
    <lineage>
        <taxon>unclassified sequences</taxon>
        <taxon>metagenomes</taxon>
        <taxon>ecological metagenomes</taxon>
    </lineage>
</organism>
<evidence type="ECO:0000313" key="1">
    <source>
        <dbReference type="EMBL" id="SVC77916.1"/>
    </source>
</evidence>
<name>A0A382PXJ1_9ZZZZ</name>
<reference evidence="1" key="1">
    <citation type="submission" date="2018-05" db="EMBL/GenBank/DDBJ databases">
        <authorList>
            <person name="Lanie J.A."/>
            <person name="Ng W.-L."/>
            <person name="Kazmierczak K.M."/>
            <person name="Andrzejewski T.M."/>
            <person name="Davidsen T.M."/>
            <person name="Wayne K.J."/>
            <person name="Tettelin H."/>
            <person name="Glass J.I."/>
            <person name="Rusch D."/>
            <person name="Podicherti R."/>
            <person name="Tsui H.-C.T."/>
            <person name="Winkler M.E."/>
        </authorList>
    </citation>
    <scope>NUCLEOTIDE SEQUENCE</scope>
</reference>
<dbReference type="AlphaFoldDB" id="A0A382PXJ1"/>
<gene>
    <name evidence="1" type="ORF">METZ01_LOCUS330770</name>
</gene>
<sequence>MELEFLDEIHEARMTRNSSDQRQLTYTDCCERLYLSLLVLEVLRRFPSFKPIANGYARNTVSNQNYGHFRIHATDLYNLIYFVTGDEQAMNKLKDPAAALQLRQRTTLPLMRLNGYLHQVSSGFNGSNSELFLNIEGALRIGNSDYKAIRRHVVNLNSISTLDKKKVVTKLLLAARAKLRNSDLIPALEQLASQRDLETSKVKDNEPSISTPDMVPTTNRELMFYRYIVGPRNLVGTKKFLDMAKQGKSVPSPFIQAYLPAVKMLDDIVKAGPGYITMLRALQKRALQSKK</sequence>
<dbReference type="EMBL" id="UINC01110421">
    <property type="protein sequence ID" value="SVC77916.1"/>
    <property type="molecule type" value="Genomic_DNA"/>
</dbReference>